<feature type="compositionally biased region" description="Polar residues" evidence="1">
    <location>
        <begin position="93"/>
        <end position="105"/>
    </location>
</feature>
<dbReference type="EMBL" id="JAHWDF010000004">
    <property type="protein sequence ID" value="MBW2961289.1"/>
    <property type="molecule type" value="Genomic_DNA"/>
</dbReference>
<feature type="compositionally biased region" description="Basic residues" evidence="1">
    <location>
        <begin position="80"/>
        <end position="90"/>
    </location>
</feature>
<evidence type="ECO:0000313" key="4">
    <source>
        <dbReference type="Proteomes" id="UP000719267"/>
    </source>
</evidence>
<evidence type="ECO:0000259" key="2">
    <source>
        <dbReference type="Pfam" id="PF19808"/>
    </source>
</evidence>
<gene>
    <name evidence="3" type="ORF">KW502_05705</name>
</gene>
<dbReference type="Pfam" id="PF19808">
    <property type="entry name" value="DUF6291"/>
    <property type="match status" value="1"/>
</dbReference>
<evidence type="ECO:0000256" key="1">
    <source>
        <dbReference type="SAM" id="MobiDB-lite"/>
    </source>
</evidence>
<feature type="domain" description="DUF6291" evidence="2">
    <location>
        <begin position="7"/>
        <end position="84"/>
    </location>
</feature>
<name>A0ABS6W2C7_9FLAO</name>
<proteinExistence type="predicted"/>
<sequence length="217" mass="25439">MAKDKKSFVAYTEWSETFEMLSDEEAGKLIKHLLRYVNDENPEMDDRMLKILFQPIKQQLKRDLGKYEDIKKKRAEAGRKGGKKTQKKAKQANASDAKQNQSNQAVNDNDNGNVNDNVNILSKESNKRALDFLKNNYPSRFETDFVMRYGKNIENKQKFTDDFNDTIDQEDLEWTDKKLFARLGKYSRNWIDNQNKYAKHNTTTNDVDNFYKNIPTG</sequence>
<dbReference type="RefSeq" id="WP_219039569.1">
    <property type="nucleotide sequence ID" value="NZ_JAHWDF010000004.1"/>
</dbReference>
<reference evidence="3 4" key="1">
    <citation type="submission" date="2021-07" db="EMBL/GenBank/DDBJ databases">
        <title>Mesonia aestuariivivens sp. nov., isolated from a tidal flat.</title>
        <authorList>
            <person name="Kim Y.-O."/>
            <person name="Yoon J.-H."/>
        </authorList>
    </citation>
    <scope>NUCLEOTIDE SEQUENCE [LARGE SCALE GENOMIC DNA]</scope>
    <source>
        <strain evidence="3 4">JHPTF-M18</strain>
    </source>
</reference>
<protein>
    <recommendedName>
        <fullName evidence="2">DUF6291 domain-containing protein</fullName>
    </recommendedName>
</protein>
<feature type="compositionally biased region" description="Low complexity" evidence="1">
    <location>
        <begin position="106"/>
        <end position="118"/>
    </location>
</feature>
<dbReference type="InterPro" id="IPR046258">
    <property type="entry name" value="DUF6291"/>
</dbReference>
<dbReference type="Proteomes" id="UP000719267">
    <property type="component" value="Unassembled WGS sequence"/>
</dbReference>
<organism evidence="3 4">
    <name type="scientific">Mesonia aestuariivivens</name>
    <dbReference type="NCBI Taxonomy" id="2796128"/>
    <lineage>
        <taxon>Bacteria</taxon>
        <taxon>Pseudomonadati</taxon>
        <taxon>Bacteroidota</taxon>
        <taxon>Flavobacteriia</taxon>
        <taxon>Flavobacteriales</taxon>
        <taxon>Flavobacteriaceae</taxon>
        <taxon>Mesonia</taxon>
    </lineage>
</organism>
<comment type="caution">
    <text evidence="3">The sequence shown here is derived from an EMBL/GenBank/DDBJ whole genome shotgun (WGS) entry which is preliminary data.</text>
</comment>
<evidence type="ECO:0000313" key="3">
    <source>
        <dbReference type="EMBL" id="MBW2961289.1"/>
    </source>
</evidence>
<accession>A0ABS6W2C7</accession>
<feature type="region of interest" description="Disordered" evidence="1">
    <location>
        <begin position="73"/>
        <end position="118"/>
    </location>
</feature>
<keyword evidence="4" id="KW-1185">Reference proteome</keyword>